<dbReference type="InterPro" id="IPR020550">
    <property type="entry name" value="Inositol_monophosphatase_CS"/>
</dbReference>
<dbReference type="PRINTS" id="PR00377">
    <property type="entry name" value="IMPHPHTASES"/>
</dbReference>
<feature type="binding site" evidence="5">
    <location>
        <position position="88"/>
    </location>
    <ligand>
        <name>Mg(2+)</name>
        <dbReference type="ChEBI" id="CHEBI:18420"/>
        <label>1</label>
        <note>catalytic</note>
    </ligand>
</feature>
<dbReference type="InterPro" id="IPR020583">
    <property type="entry name" value="Inositol_monoP_metal-BS"/>
</dbReference>
<organism evidence="6 7">
    <name type="scientific">Swaminathania salitolerans</name>
    <dbReference type="NCBI Taxonomy" id="182838"/>
    <lineage>
        <taxon>Bacteria</taxon>
        <taxon>Pseudomonadati</taxon>
        <taxon>Pseudomonadota</taxon>
        <taxon>Alphaproteobacteria</taxon>
        <taxon>Acetobacterales</taxon>
        <taxon>Acetobacteraceae</taxon>
        <taxon>Swaminathania</taxon>
    </lineage>
</organism>
<feature type="binding site" evidence="5">
    <location>
        <position position="214"/>
    </location>
    <ligand>
        <name>Mg(2+)</name>
        <dbReference type="ChEBI" id="CHEBI:18420"/>
        <label>1</label>
        <note>catalytic</note>
    </ligand>
</feature>
<keyword evidence="4 5" id="KW-0460">Magnesium</keyword>
<comment type="cofactor">
    <cofactor evidence="5">
        <name>Mg(2+)</name>
        <dbReference type="ChEBI" id="CHEBI:18420"/>
    </cofactor>
</comment>
<dbReference type="Pfam" id="PF00459">
    <property type="entry name" value="Inositol_P"/>
    <property type="match status" value="1"/>
</dbReference>
<name>A0A511BS34_9PROT</name>
<dbReference type="OrthoDB" id="9785695at2"/>
<evidence type="ECO:0000256" key="4">
    <source>
        <dbReference type="ARBA" id="ARBA00022842"/>
    </source>
</evidence>
<feature type="binding site" evidence="5">
    <location>
        <position position="73"/>
    </location>
    <ligand>
        <name>Mg(2+)</name>
        <dbReference type="ChEBI" id="CHEBI:18420"/>
        <label>1</label>
        <note>catalytic</note>
    </ligand>
</feature>
<dbReference type="PROSITE" id="PS00629">
    <property type="entry name" value="IMP_1"/>
    <property type="match status" value="1"/>
</dbReference>
<dbReference type="Gene3D" id="3.30.540.10">
    <property type="entry name" value="Fructose-1,6-Bisphosphatase, subunit A, domain 1"/>
    <property type="match status" value="1"/>
</dbReference>
<dbReference type="SUPFAM" id="SSF56655">
    <property type="entry name" value="Carbohydrate phosphatase"/>
    <property type="match status" value="1"/>
</dbReference>
<evidence type="ECO:0000256" key="2">
    <source>
        <dbReference type="ARBA" id="ARBA00022723"/>
    </source>
</evidence>
<protein>
    <submittedName>
        <fullName evidence="6">Inositol monophosphatase</fullName>
    </submittedName>
</protein>
<dbReference type="InterPro" id="IPR000760">
    <property type="entry name" value="Inositol_monophosphatase-like"/>
</dbReference>
<comment type="similarity">
    <text evidence="1">Belongs to the inositol monophosphatase superfamily.</text>
</comment>
<dbReference type="PANTHER" id="PTHR20854:SF4">
    <property type="entry name" value="INOSITOL-1-MONOPHOSPHATASE-RELATED"/>
    <property type="match status" value="1"/>
</dbReference>
<dbReference type="GO" id="GO:0006020">
    <property type="term" value="P:inositol metabolic process"/>
    <property type="evidence" value="ECO:0007669"/>
    <property type="project" value="TreeGrafter"/>
</dbReference>
<evidence type="ECO:0000313" key="6">
    <source>
        <dbReference type="EMBL" id="GEL03095.1"/>
    </source>
</evidence>
<dbReference type="GO" id="GO:0008934">
    <property type="term" value="F:inositol monophosphate 1-phosphatase activity"/>
    <property type="evidence" value="ECO:0007669"/>
    <property type="project" value="TreeGrafter"/>
</dbReference>
<dbReference type="GO" id="GO:0046872">
    <property type="term" value="F:metal ion binding"/>
    <property type="evidence" value="ECO:0007669"/>
    <property type="project" value="UniProtKB-KW"/>
</dbReference>
<keyword evidence="3" id="KW-0378">Hydrolase</keyword>
<dbReference type="Gene3D" id="3.40.190.80">
    <property type="match status" value="1"/>
</dbReference>
<feature type="binding site" evidence="5">
    <location>
        <position position="91"/>
    </location>
    <ligand>
        <name>Mg(2+)</name>
        <dbReference type="ChEBI" id="CHEBI:18420"/>
        <label>1</label>
        <note>catalytic</note>
    </ligand>
</feature>
<keyword evidence="7" id="KW-1185">Reference proteome</keyword>
<dbReference type="GO" id="GO:0007165">
    <property type="term" value="P:signal transduction"/>
    <property type="evidence" value="ECO:0007669"/>
    <property type="project" value="TreeGrafter"/>
</dbReference>
<dbReference type="PANTHER" id="PTHR20854">
    <property type="entry name" value="INOSITOL MONOPHOSPHATASE"/>
    <property type="match status" value="1"/>
</dbReference>
<dbReference type="Proteomes" id="UP000321405">
    <property type="component" value="Unassembled WGS sequence"/>
</dbReference>
<evidence type="ECO:0000256" key="1">
    <source>
        <dbReference type="ARBA" id="ARBA00009759"/>
    </source>
</evidence>
<evidence type="ECO:0000256" key="3">
    <source>
        <dbReference type="ARBA" id="ARBA00022801"/>
    </source>
</evidence>
<evidence type="ECO:0000313" key="7">
    <source>
        <dbReference type="Proteomes" id="UP000321405"/>
    </source>
</evidence>
<reference evidence="6 7" key="1">
    <citation type="submission" date="2019-07" db="EMBL/GenBank/DDBJ databases">
        <title>Whole genome shotgun sequence of Swaminathania salitolerans NBRC 104436.</title>
        <authorList>
            <person name="Hosoyama A."/>
            <person name="Uohara A."/>
            <person name="Ohji S."/>
            <person name="Ichikawa N."/>
        </authorList>
    </citation>
    <scope>NUCLEOTIDE SEQUENCE [LARGE SCALE GENOMIC DNA]</scope>
    <source>
        <strain evidence="6 7">NBRC 104436</strain>
    </source>
</reference>
<comment type="caution">
    <text evidence="6">The sequence shown here is derived from an EMBL/GenBank/DDBJ whole genome shotgun (WGS) entry which is preliminary data.</text>
</comment>
<accession>A0A511BS34</accession>
<feature type="binding site" evidence="5">
    <location>
        <position position="90"/>
    </location>
    <ligand>
        <name>Mg(2+)</name>
        <dbReference type="ChEBI" id="CHEBI:18420"/>
        <label>2</label>
    </ligand>
</feature>
<evidence type="ECO:0000256" key="5">
    <source>
        <dbReference type="PIRSR" id="PIRSR600760-2"/>
    </source>
</evidence>
<keyword evidence="2 5" id="KW-0479">Metal-binding</keyword>
<dbReference type="AlphaFoldDB" id="A0A511BS34"/>
<dbReference type="EMBL" id="BJVC01000006">
    <property type="protein sequence ID" value="GEL03095.1"/>
    <property type="molecule type" value="Genomic_DNA"/>
</dbReference>
<dbReference type="PROSITE" id="PS00630">
    <property type="entry name" value="IMP_2"/>
    <property type="match status" value="1"/>
</dbReference>
<sequence>MSDHRHIARRLEIARSVVSDAAALAMAMRPPPGGPTGTTKGLQDYVTEADTAVEALVSSRLNDLFPEDGFMGEEGGRLRQGALTWVIDPIDGTSNYARGRERWCVSLGLLENDLPVAGVIQAPALGETYWAMRGCGAWMNGSRLKASPVTDTCSAMVEMGWSAKVAPALYARHAQSFLELGIAPRTGACGALALADVASGRSDGYLEIAINLWDVAAGLVLLHEAGARVSPFLADGGLTGCIPILATAPGVAEPVARAAGMRLS</sequence>
<dbReference type="RefSeq" id="WP_147094173.1">
    <property type="nucleotide sequence ID" value="NZ_BJVC01000006.1"/>
</dbReference>
<proteinExistence type="inferred from homology"/>
<dbReference type="GO" id="GO:0046854">
    <property type="term" value="P:phosphatidylinositol phosphate biosynthetic process"/>
    <property type="evidence" value="ECO:0007669"/>
    <property type="project" value="InterPro"/>
</dbReference>
<gene>
    <name evidence="6" type="ORF">SSA02_22580</name>
</gene>